<dbReference type="AlphaFoldDB" id="A0A078A397"/>
<dbReference type="InParanoid" id="A0A078A397"/>
<keyword evidence="2" id="KW-1185">Reference proteome</keyword>
<evidence type="ECO:0000313" key="2">
    <source>
        <dbReference type="Proteomes" id="UP000039865"/>
    </source>
</evidence>
<proteinExistence type="predicted"/>
<organism evidence="1 2">
    <name type="scientific">Stylonychia lemnae</name>
    <name type="common">Ciliate</name>
    <dbReference type="NCBI Taxonomy" id="5949"/>
    <lineage>
        <taxon>Eukaryota</taxon>
        <taxon>Sar</taxon>
        <taxon>Alveolata</taxon>
        <taxon>Ciliophora</taxon>
        <taxon>Intramacronucleata</taxon>
        <taxon>Spirotrichea</taxon>
        <taxon>Stichotrichia</taxon>
        <taxon>Sporadotrichida</taxon>
        <taxon>Oxytrichidae</taxon>
        <taxon>Stylonychinae</taxon>
        <taxon>Stylonychia</taxon>
    </lineage>
</organism>
<accession>A0A078A397</accession>
<gene>
    <name evidence="1" type="primary">Contig13984.g14926</name>
    <name evidence="1" type="ORF">STYLEM_5603</name>
</gene>
<reference evidence="1 2" key="1">
    <citation type="submission" date="2014-06" db="EMBL/GenBank/DDBJ databases">
        <authorList>
            <person name="Swart Estienne"/>
        </authorList>
    </citation>
    <scope>NUCLEOTIDE SEQUENCE [LARGE SCALE GENOMIC DNA]</scope>
    <source>
        <strain evidence="1 2">130c</strain>
    </source>
</reference>
<evidence type="ECO:0000313" key="1">
    <source>
        <dbReference type="EMBL" id="CDW76642.1"/>
    </source>
</evidence>
<protein>
    <submittedName>
        <fullName evidence="1">Cadg domain containing protein</fullName>
    </submittedName>
</protein>
<sequence length="588" mass="64977">MIGRINNEQSAEVAIQLTAIGVCTFAQITSTTQSNIEYFLNSGSQSFTLDNFNINTTSCPITYTLTKISSAASSNFFTFTSSSRNLIIQTTLVSDIGTFIFELKGKNPTGSSQATQQLSIQIKHECEDDEITPSTVLPQYNYLIESGLAQSQFTLSWTHTNSQCGSIITYQVVNQANNSTIDAIFYIEDSIFYVFTTDELKIGTYNLRIIAGTAYKSLIQNFIVVVETDCPNAVVTSETIIDKTYTLGSPIQTFQFICWGLSQPECGPIVYTLLIDSSPKPSWVSFDSTSRTISFETSDSSATGTKIFQITGTTTISSISQREIFQVEFINPCNSVILSLSNTISNQVIYLNESPVKTLALPAITQSSSTIDCGLIIQTITTDQNNPVDSNIFTYHLSNNSITMFSKDKTKMIYSPFKVKVVNRLQAYPAISQTYQFSVSLLIDCQFDYLTASTVQSVTYVVKDQYSMKLSDYIQSFLSDHCGTISQYQCTDEFTLLDCANNHMITFNTNSGLLIIETQDANKVGIYKLQIVATHNNKQATQSVNIAVTKDCRSAVITKSALSALSFDISNGTKNYITDIPWTNDMIA</sequence>
<dbReference type="Proteomes" id="UP000039865">
    <property type="component" value="Unassembled WGS sequence"/>
</dbReference>
<name>A0A078A397_STYLE</name>
<dbReference type="EMBL" id="CCKQ01005420">
    <property type="protein sequence ID" value="CDW76642.1"/>
    <property type="molecule type" value="Genomic_DNA"/>
</dbReference>